<feature type="region of interest" description="Disordered" evidence="3">
    <location>
        <begin position="13"/>
        <end position="109"/>
    </location>
</feature>
<dbReference type="Proteomes" id="UP001362999">
    <property type="component" value="Unassembled WGS sequence"/>
</dbReference>
<proteinExistence type="predicted"/>
<evidence type="ECO:0000313" key="6">
    <source>
        <dbReference type="Proteomes" id="UP001362999"/>
    </source>
</evidence>
<evidence type="ECO:0000256" key="1">
    <source>
        <dbReference type="ARBA" id="ARBA00023242"/>
    </source>
</evidence>
<keyword evidence="6" id="KW-1185">Reference proteome</keyword>
<organism evidence="5 6">
    <name type="scientific">Favolaschia claudopus</name>
    <dbReference type="NCBI Taxonomy" id="2862362"/>
    <lineage>
        <taxon>Eukaryota</taxon>
        <taxon>Fungi</taxon>
        <taxon>Dikarya</taxon>
        <taxon>Basidiomycota</taxon>
        <taxon>Agaricomycotina</taxon>
        <taxon>Agaricomycetes</taxon>
        <taxon>Agaricomycetidae</taxon>
        <taxon>Agaricales</taxon>
        <taxon>Marasmiineae</taxon>
        <taxon>Mycenaceae</taxon>
        <taxon>Favolaschia</taxon>
    </lineage>
</organism>
<protein>
    <submittedName>
        <fullName evidence="5">E3 ubiquitin-protein ligase ORTHRUS 5</fullName>
    </submittedName>
</protein>
<dbReference type="GO" id="GO:0061630">
    <property type="term" value="F:ubiquitin protein ligase activity"/>
    <property type="evidence" value="ECO:0007669"/>
    <property type="project" value="TreeGrafter"/>
</dbReference>
<evidence type="ECO:0000259" key="4">
    <source>
        <dbReference type="PROSITE" id="PS51015"/>
    </source>
</evidence>
<dbReference type="PANTHER" id="PTHR14140">
    <property type="entry name" value="E3 UBIQUITIN-PROTEIN LIGASE UHRF-RELATED"/>
    <property type="match status" value="1"/>
</dbReference>
<dbReference type="GO" id="GO:0005634">
    <property type="term" value="C:nucleus"/>
    <property type="evidence" value="ECO:0007669"/>
    <property type="project" value="UniProtKB-SubCell"/>
</dbReference>
<dbReference type="PANTHER" id="PTHR14140:SF27">
    <property type="entry name" value="OS04G0289800 PROTEIN"/>
    <property type="match status" value="1"/>
</dbReference>
<dbReference type="Gene3D" id="2.30.280.10">
    <property type="entry name" value="SRA-YDG"/>
    <property type="match status" value="1"/>
</dbReference>
<comment type="subcellular location">
    <subcellularLocation>
        <location evidence="2">Nucleus</location>
    </subcellularLocation>
</comment>
<comment type="caution">
    <text evidence="5">The sequence shown here is derived from an EMBL/GenBank/DDBJ whole genome shotgun (WGS) entry which is preliminary data.</text>
</comment>
<dbReference type="InterPro" id="IPR036987">
    <property type="entry name" value="SRA-YDG_sf"/>
</dbReference>
<dbReference type="PROSITE" id="PS51015">
    <property type="entry name" value="YDG"/>
    <property type="match status" value="1"/>
</dbReference>
<dbReference type="GO" id="GO:0044027">
    <property type="term" value="P:negative regulation of gene expression via chromosomal CpG island methylation"/>
    <property type="evidence" value="ECO:0007669"/>
    <property type="project" value="TreeGrafter"/>
</dbReference>
<dbReference type="AlphaFoldDB" id="A0AAW0EHI4"/>
<reference evidence="5 6" key="1">
    <citation type="journal article" date="2024" name="J Genomics">
        <title>Draft genome sequencing and assembly of Favolaschia claudopus CIRM-BRFM 2984 isolated from oak limbs.</title>
        <authorList>
            <person name="Navarro D."/>
            <person name="Drula E."/>
            <person name="Chaduli D."/>
            <person name="Cazenave R."/>
            <person name="Ahrendt S."/>
            <person name="Wang J."/>
            <person name="Lipzen A."/>
            <person name="Daum C."/>
            <person name="Barry K."/>
            <person name="Grigoriev I.V."/>
            <person name="Favel A."/>
            <person name="Rosso M.N."/>
            <person name="Martin F."/>
        </authorList>
    </citation>
    <scope>NUCLEOTIDE SEQUENCE [LARGE SCALE GENOMIC DNA]</scope>
    <source>
        <strain evidence="5 6">CIRM-BRFM 2984</strain>
    </source>
</reference>
<sequence length="331" mass="36049">MVSDYERQRLANIERNKALLNSLGLDKPFFEPEEVRRPKPAKATTSKKRKGEEHEDAPSSKAPRVVKSSDPVDAGGVRRSSRNAGKVVDYKRERQQSPPLPISFKSGIRVTENSGPLGRDAGSMRIHSPKSYGSIPGVVVGTWWETREACSKDAIHAPWVGGIAVGPQGAYSVALSGGYSDDVDFGYAFTYTGSGGRDLKGTKNKPLNVRALHAPFLDELSSTLFYCSQASAKSKKPVRVIRGFKLNSPYGPYEGYRYDGLYCVEKAWQEQGMEGFLVCKFAFKRLPGQPPLPRKAATEGSENASASNDVAEMDSDEDATAEDADADGESE</sequence>
<evidence type="ECO:0000256" key="3">
    <source>
        <dbReference type="SAM" id="MobiDB-lite"/>
    </source>
</evidence>
<dbReference type="GO" id="GO:0016567">
    <property type="term" value="P:protein ubiquitination"/>
    <property type="evidence" value="ECO:0007669"/>
    <property type="project" value="TreeGrafter"/>
</dbReference>
<feature type="compositionally biased region" description="Basic and acidic residues" evidence="3">
    <location>
        <begin position="28"/>
        <end position="37"/>
    </location>
</feature>
<feature type="compositionally biased region" description="Acidic residues" evidence="3">
    <location>
        <begin position="311"/>
        <end position="331"/>
    </location>
</feature>
<keyword evidence="1 2" id="KW-0539">Nucleus</keyword>
<dbReference type="InterPro" id="IPR015947">
    <property type="entry name" value="PUA-like_sf"/>
</dbReference>
<feature type="region of interest" description="Disordered" evidence="3">
    <location>
        <begin position="290"/>
        <end position="331"/>
    </location>
</feature>
<name>A0AAW0EHI4_9AGAR</name>
<evidence type="ECO:0000313" key="5">
    <source>
        <dbReference type="EMBL" id="KAK7064203.1"/>
    </source>
</evidence>
<dbReference type="SMART" id="SM00466">
    <property type="entry name" value="SRA"/>
    <property type="match status" value="1"/>
</dbReference>
<accession>A0AAW0EHI4</accession>
<dbReference type="Pfam" id="PF02182">
    <property type="entry name" value="SAD_SRA"/>
    <property type="match status" value="1"/>
</dbReference>
<evidence type="ECO:0000256" key="2">
    <source>
        <dbReference type="PROSITE-ProRule" id="PRU00358"/>
    </source>
</evidence>
<dbReference type="InterPro" id="IPR003105">
    <property type="entry name" value="SRA_YDG"/>
</dbReference>
<dbReference type="SUPFAM" id="SSF88697">
    <property type="entry name" value="PUA domain-like"/>
    <property type="match status" value="1"/>
</dbReference>
<dbReference type="EMBL" id="JAWWNJ010000001">
    <property type="protein sequence ID" value="KAK7064203.1"/>
    <property type="molecule type" value="Genomic_DNA"/>
</dbReference>
<gene>
    <name evidence="5" type="ORF">R3P38DRAFT_2823030</name>
</gene>
<dbReference type="InterPro" id="IPR045134">
    <property type="entry name" value="UHRF1/2-like"/>
</dbReference>
<feature type="domain" description="YDG" evidence="4">
    <location>
        <begin position="133"/>
        <end position="285"/>
    </location>
</feature>